<sequence>MREAFPIVGRTSGYERSATGVDRADRPSPTRVENGAGCRMNEQQLRPVYLLGMACSAYALWYYLSFGATAYAVVFGLITVVLVFRLRTVTADD</sequence>
<reference evidence="2 3" key="1">
    <citation type="journal article" date="2014" name="PLoS Genet.">
        <title>Phylogenetically driven sequencing of extremely halophilic archaea reveals strategies for static and dynamic osmo-response.</title>
        <authorList>
            <person name="Becker E.A."/>
            <person name="Seitzer P.M."/>
            <person name="Tritt A."/>
            <person name="Larsen D."/>
            <person name="Krusor M."/>
            <person name="Yao A.I."/>
            <person name="Wu D."/>
            <person name="Madern D."/>
            <person name="Eisen J.A."/>
            <person name="Darling A.E."/>
            <person name="Facciotti M.T."/>
        </authorList>
    </citation>
    <scope>NUCLEOTIDE SEQUENCE [LARGE SCALE GENOMIC DNA]</scope>
    <source>
        <strain evidence="2 3">DSM 3751</strain>
    </source>
</reference>
<dbReference type="Proteomes" id="UP000011618">
    <property type="component" value="Unassembled WGS sequence"/>
</dbReference>
<dbReference type="AlphaFoldDB" id="L9Z7W1"/>
<name>L9Z7W1_9EURY</name>
<evidence type="ECO:0000313" key="2">
    <source>
        <dbReference type="EMBL" id="ELY82585.1"/>
    </source>
</evidence>
<dbReference type="EMBL" id="AOII01000017">
    <property type="protein sequence ID" value="ELY82585.1"/>
    <property type="molecule type" value="Genomic_DNA"/>
</dbReference>
<evidence type="ECO:0000256" key="1">
    <source>
        <dbReference type="SAM" id="Phobius"/>
    </source>
</evidence>
<feature type="transmembrane region" description="Helical" evidence="1">
    <location>
        <begin position="70"/>
        <end position="86"/>
    </location>
</feature>
<evidence type="ECO:0000313" key="3">
    <source>
        <dbReference type="Proteomes" id="UP000011618"/>
    </source>
</evidence>
<proteinExistence type="predicted"/>
<accession>L9Z7W1</accession>
<comment type="caution">
    <text evidence="2">The sequence shown here is derived from an EMBL/GenBank/DDBJ whole genome shotgun (WGS) entry which is preliminary data.</text>
</comment>
<dbReference type="PATRIC" id="fig|1227495.3.peg.288"/>
<organism evidence="2 3">
    <name type="scientific">Natrinema pallidum DSM 3751</name>
    <dbReference type="NCBI Taxonomy" id="1227495"/>
    <lineage>
        <taxon>Archaea</taxon>
        <taxon>Methanobacteriati</taxon>
        <taxon>Methanobacteriota</taxon>
        <taxon>Stenosarchaea group</taxon>
        <taxon>Halobacteria</taxon>
        <taxon>Halobacteriales</taxon>
        <taxon>Natrialbaceae</taxon>
        <taxon>Natrinema</taxon>
    </lineage>
</organism>
<keyword evidence="1" id="KW-0472">Membrane</keyword>
<gene>
    <name evidence="2" type="ORF">C487_01500</name>
</gene>
<protein>
    <submittedName>
        <fullName evidence="2">Uncharacterized protein</fullName>
    </submittedName>
</protein>
<keyword evidence="1" id="KW-1133">Transmembrane helix</keyword>
<keyword evidence="1" id="KW-0812">Transmembrane</keyword>
<dbReference type="eggNOG" id="arCOG14284">
    <property type="taxonomic scope" value="Archaea"/>
</dbReference>